<dbReference type="Gene3D" id="3.10.129.10">
    <property type="entry name" value="Hotdog Thioesterase"/>
    <property type="match status" value="1"/>
</dbReference>
<dbReference type="Proteomes" id="UP000388452">
    <property type="component" value="Chromosome"/>
</dbReference>
<dbReference type="CDD" id="cd01288">
    <property type="entry name" value="FabZ"/>
    <property type="match status" value="1"/>
</dbReference>
<accession>A0A5P8JPT5</accession>
<dbReference type="Pfam" id="PF07977">
    <property type="entry name" value="FabA"/>
    <property type="match status" value="1"/>
</dbReference>
<evidence type="ECO:0000313" key="4">
    <source>
        <dbReference type="Proteomes" id="UP000388452"/>
    </source>
</evidence>
<name>A0A5P8JPT5_9LACO</name>
<reference evidence="3 4" key="1">
    <citation type="submission" date="2019-10" db="EMBL/GenBank/DDBJ databases">
        <title>Genome sequencing of Lactobacillus manihotivorans.</title>
        <authorList>
            <person name="Kim K."/>
        </authorList>
    </citation>
    <scope>NUCLEOTIDE SEQUENCE [LARGE SCALE GENOMIC DNA]</scope>
    <source>
        <strain evidence="3 4">LM010</strain>
    </source>
</reference>
<evidence type="ECO:0000313" key="3">
    <source>
        <dbReference type="EMBL" id="QFQ90784.1"/>
    </source>
</evidence>
<protein>
    <submittedName>
        <fullName evidence="3">3-hydroxyacyl-[acyl-carrier-protein] dehydratase FabZ</fullName>
    </submittedName>
</protein>
<proteinExistence type="inferred from homology"/>
<gene>
    <name evidence="3" type="ORF">LM010_04820</name>
</gene>
<dbReference type="AlphaFoldDB" id="A0A5P8JPT5"/>
<dbReference type="RefSeq" id="WP_054718414.1">
    <property type="nucleotide sequence ID" value="NZ_CP045068.1"/>
</dbReference>
<dbReference type="InterPro" id="IPR029069">
    <property type="entry name" value="HotDog_dom_sf"/>
</dbReference>
<organism evidence="3 4">
    <name type="scientific">Lacticaseibacillus manihotivorans</name>
    <dbReference type="NCBI Taxonomy" id="88233"/>
    <lineage>
        <taxon>Bacteria</taxon>
        <taxon>Bacillati</taxon>
        <taxon>Bacillota</taxon>
        <taxon>Bacilli</taxon>
        <taxon>Lactobacillales</taxon>
        <taxon>Lactobacillaceae</taxon>
        <taxon>Lacticaseibacillus</taxon>
    </lineage>
</organism>
<comment type="similarity">
    <text evidence="1">Belongs to the thioester dehydratase family. FabZ subfamily.</text>
</comment>
<dbReference type="InterPro" id="IPR013114">
    <property type="entry name" value="FabA_FabZ"/>
</dbReference>
<dbReference type="GO" id="GO:0016829">
    <property type="term" value="F:lyase activity"/>
    <property type="evidence" value="ECO:0007669"/>
    <property type="project" value="UniProtKB-KW"/>
</dbReference>
<dbReference type="PANTHER" id="PTHR30272">
    <property type="entry name" value="3-HYDROXYACYL-[ACYL-CARRIER-PROTEIN] DEHYDRATASE"/>
    <property type="match status" value="1"/>
</dbReference>
<sequence>MQTMDGATVQQLIPNRFPIFYVDEVTALVPDQTVTVQKYLTHAEDHLNGYQPGVGRLANSLMIEMMAQAASVLILHSPVFANKTAYLAAINDATFTQPVTAGHALTITVTMGKVRANMGTVSCAASVAGAPVGQATLHFVVQASDGA</sequence>
<dbReference type="PANTHER" id="PTHR30272:SF1">
    <property type="entry name" value="3-HYDROXYACYL-[ACYL-CARRIER-PROTEIN] DEHYDRATASE"/>
    <property type="match status" value="1"/>
</dbReference>
<dbReference type="EMBL" id="CP045068">
    <property type="protein sequence ID" value="QFQ90784.1"/>
    <property type="molecule type" value="Genomic_DNA"/>
</dbReference>
<dbReference type="SUPFAM" id="SSF54637">
    <property type="entry name" value="Thioesterase/thiol ester dehydrase-isomerase"/>
    <property type="match status" value="1"/>
</dbReference>
<evidence type="ECO:0000256" key="1">
    <source>
        <dbReference type="ARBA" id="ARBA00009174"/>
    </source>
</evidence>
<evidence type="ECO:0000256" key="2">
    <source>
        <dbReference type="ARBA" id="ARBA00023239"/>
    </source>
</evidence>
<keyword evidence="2" id="KW-0456">Lyase</keyword>